<evidence type="ECO:0000256" key="1">
    <source>
        <dbReference type="SAM" id="Phobius"/>
    </source>
</evidence>
<proteinExistence type="predicted"/>
<keyword evidence="1" id="KW-0812">Transmembrane</keyword>
<comment type="caution">
    <text evidence="2">The sequence shown here is derived from an EMBL/GenBank/DDBJ whole genome shotgun (WGS) entry which is preliminary data.</text>
</comment>
<protein>
    <submittedName>
        <fullName evidence="2">Uncharacterized protein</fullName>
    </submittedName>
</protein>
<dbReference type="AlphaFoldDB" id="X0YBH6"/>
<reference evidence="2" key="1">
    <citation type="journal article" date="2014" name="Front. Microbiol.">
        <title>High frequency of phylogenetically diverse reductive dehalogenase-homologous genes in deep subseafloor sedimentary metagenomes.</title>
        <authorList>
            <person name="Kawai M."/>
            <person name="Futagami T."/>
            <person name="Toyoda A."/>
            <person name="Takaki Y."/>
            <person name="Nishi S."/>
            <person name="Hori S."/>
            <person name="Arai W."/>
            <person name="Tsubouchi T."/>
            <person name="Morono Y."/>
            <person name="Uchiyama I."/>
            <person name="Ito T."/>
            <person name="Fujiyama A."/>
            <person name="Inagaki F."/>
            <person name="Takami H."/>
        </authorList>
    </citation>
    <scope>NUCLEOTIDE SEQUENCE</scope>
    <source>
        <strain evidence="2">Expedition CK06-06</strain>
    </source>
</reference>
<keyword evidence="1" id="KW-0472">Membrane</keyword>
<keyword evidence="1" id="KW-1133">Transmembrane helix</keyword>
<name>X0YBH6_9ZZZZ</name>
<feature type="non-terminal residue" evidence="2">
    <location>
        <position position="1"/>
    </location>
</feature>
<accession>X0YBH6</accession>
<gene>
    <name evidence="2" type="ORF">S01H1_76708</name>
</gene>
<feature type="transmembrane region" description="Helical" evidence="1">
    <location>
        <begin position="103"/>
        <end position="123"/>
    </location>
</feature>
<organism evidence="2">
    <name type="scientific">marine sediment metagenome</name>
    <dbReference type="NCBI Taxonomy" id="412755"/>
    <lineage>
        <taxon>unclassified sequences</taxon>
        <taxon>metagenomes</taxon>
        <taxon>ecological metagenomes</taxon>
    </lineage>
</organism>
<sequence length="132" mass="14663">ILKADTQNYFTIPIGFFLIVPTDLDWAIAATQLQSYFGRNLVSSNYTVSRQDNGLKMTQPADRTIFASELNLNYNSKGVLETADGSYDGSVLFSLELESESSIAFEVPFLLSIGAIAVVILILRKRKKYLIS</sequence>
<evidence type="ECO:0000313" key="2">
    <source>
        <dbReference type="EMBL" id="GAG46053.1"/>
    </source>
</evidence>
<dbReference type="EMBL" id="BARS01051506">
    <property type="protein sequence ID" value="GAG46053.1"/>
    <property type="molecule type" value="Genomic_DNA"/>
</dbReference>